<dbReference type="AlphaFoldDB" id="A0AAV0GBD4"/>
<name>A0AAV0GBD4_9ASTE</name>
<evidence type="ECO:0000313" key="2">
    <source>
        <dbReference type="EMBL" id="CAH9073767.1"/>
    </source>
</evidence>
<dbReference type="EMBL" id="CAMAPF010001073">
    <property type="protein sequence ID" value="CAH9145121.1"/>
    <property type="molecule type" value="Genomic_DNA"/>
</dbReference>
<reference evidence="3" key="1">
    <citation type="submission" date="2022-07" db="EMBL/GenBank/DDBJ databases">
        <authorList>
            <person name="Macas J."/>
            <person name="Novak P."/>
            <person name="Neumann P."/>
        </authorList>
    </citation>
    <scope>NUCLEOTIDE SEQUENCE</scope>
</reference>
<protein>
    <submittedName>
        <fullName evidence="3">Uncharacterized protein</fullName>
    </submittedName>
</protein>
<proteinExistence type="predicted"/>
<evidence type="ECO:0000313" key="3">
    <source>
        <dbReference type="EMBL" id="CAH9145121.1"/>
    </source>
</evidence>
<accession>A0AAV0GBD4</accession>
<gene>
    <name evidence="3" type="ORF">CEPIT_LOCUS41970</name>
    <name evidence="2" type="ORF">CEPIT_LOCUS4735</name>
</gene>
<feature type="compositionally biased region" description="Polar residues" evidence="1">
    <location>
        <begin position="12"/>
        <end position="25"/>
    </location>
</feature>
<dbReference type="Proteomes" id="UP001152523">
    <property type="component" value="Unassembled WGS sequence"/>
</dbReference>
<sequence length="60" mass="7236">MFKAKPMKSIQLHKQSNLNTHSYQAQRCRPRRPPPFLRHLQPPEFLLQLEKHRPMIVSFT</sequence>
<comment type="caution">
    <text evidence="3">The sequence shown here is derived from an EMBL/GenBank/DDBJ whole genome shotgun (WGS) entry which is preliminary data.</text>
</comment>
<evidence type="ECO:0000313" key="4">
    <source>
        <dbReference type="Proteomes" id="UP001152523"/>
    </source>
</evidence>
<dbReference type="EMBL" id="CAMAPF010000024">
    <property type="protein sequence ID" value="CAH9073767.1"/>
    <property type="molecule type" value="Genomic_DNA"/>
</dbReference>
<organism evidence="3 4">
    <name type="scientific">Cuscuta epithymum</name>
    <dbReference type="NCBI Taxonomy" id="186058"/>
    <lineage>
        <taxon>Eukaryota</taxon>
        <taxon>Viridiplantae</taxon>
        <taxon>Streptophyta</taxon>
        <taxon>Embryophyta</taxon>
        <taxon>Tracheophyta</taxon>
        <taxon>Spermatophyta</taxon>
        <taxon>Magnoliopsida</taxon>
        <taxon>eudicotyledons</taxon>
        <taxon>Gunneridae</taxon>
        <taxon>Pentapetalae</taxon>
        <taxon>asterids</taxon>
        <taxon>lamiids</taxon>
        <taxon>Solanales</taxon>
        <taxon>Convolvulaceae</taxon>
        <taxon>Cuscuteae</taxon>
        <taxon>Cuscuta</taxon>
        <taxon>Cuscuta subgen. Cuscuta</taxon>
    </lineage>
</organism>
<feature type="region of interest" description="Disordered" evidence="1">
    <location>
        <begin position="1"/>
        <end position="39"/>
    </location>
</feature>
<evidence type="ECO:0000256" key="1">
    <source>
        <dbReference type="SAM" id="MobiDB-lite"/>
    </source>
</evidence>
<keyword evidence="4" id="KW-1185">Reference proteome</keyword>